<protein>
    <recommendedName>
        <fullName evidence="7">Ribosomal protein L1</fullName>
    </recommendedName>
</protein>
<evidence type="ECO:0000313" key="6">
    <source>
        <dbReference type="Proteomes" id="UP001271007"/>
    </source>
</evidence>
<gene>
    <name evidence="5" type="ORF">LTR09_007741</name>
</gene>
<keyword evidence="3" id="KW-0687">Ribonucleoprotein</keyword>
<dbReference type="FunFam" id="3.40.50.790:FF:000001">
    <property type="entry name" value="50S ribosomal protein L1"/>
    <property type="match status" value="1"/>
</dbReference>
<evidence type="ECO:0000256" key="4">
    <source>
        <dbReference type="SAM" id="MobiDB-lite"/>
    </source>
</evidence>
<proteinExistence type="inferred from homology"/>
<evidence type="ECO:0000256" key="1">
    <source>
        <dbReference type="ARBA" id="ARBA00010531"/>
    </source>
</evidence>
<evidence type="ECO:0000313" key="5">
    <source>
        <dbReference type="EMBL" id="KAK3050992.1"/>
    </source>
</evidence>
<sequence length="314" mass="33941">MAIPSRYCSSCLSHLRLTAPAPTALALRPVPFLAQHPQPPQQKRHATTSTSARAAQFRSKNRDKDASAKKKKARSHFLQPDLKKAIQFSLVDAMRYLRAAEVGRPPTSAKYELHIRLRTVKNGPVVRNRMRLPHPIDTTMRIAVICPPDSAIAKTALASGAVIVGEETVFDAVKEGRIEFDRCLCHTDSLPKLSKSGVARILGPRGLMPSAKTNTVVKDVGTAVKGMVGASEYRERDGVVRMGVGQLGFSPEEVQRNIAAFIAMVKKDIGALADRVSKGVHEVVLSSTNGPGMSLSGEVRGKDSVDPRDVAVVN</sequence>
<organism evidence="5 6">
    <name type="scientific">Extremus antarcticus</name>
    <dbReference type="NCBI Taxonomy" id="702011"/>
    <lineage>
        <taxon>Eukaryota</taxon>
        <taxon>Fungi</taxon>
        <taxon>Dikarya</taxon>
        <taxon>Ascomycota</taxon>
        <taxon>Pezizomycotina</taxon>
        <taxon>Dothideomycetes</taxon>
        <taxon>Dothideomycetidae</taxon>
        <taxon>Mycosphaerellales</taxon>
        <taxon>Extremaceae</taxon>
        <taxon>Extremus</taxon>
    </lineage>
</organism>
<name>A0AAJ0DBW0_9PEZI</name>
<evidence type="ECO:0008006" key="7">
    <source>
        <dbReference type="Google" id="ProtNLM"/>
    </source>
</evidence>
<dbReference type="Proteomes" id="UP001271007">
    <property type="component" value="Unassembled WGS sequence"/>
</dbReference>
<dbReference type="Pfam" id="PF00687">
    <property type="entry name" value="Ribosomal_L1"/>
    <property type="match status" value="1"/>
</dbReference>
<dbReference type="PANTHER" id="PTHR36427">
    <property type="entry name" value="54S RIBOSOMAL PROTEIN L1, MITOCHONDRIAL"/>
    <property type="match status" value="1"/>
</dbReference>
<feature type="region of interest" description="Disordered" evidence="4">
    <location>
        <begin position="34"/>
        <end position="75"/>
    </location>
</feature>
<keyword evidence="6" id="KW-1185">Reference proteome</keyword>
<dbReference type="Gene3D" id="3.40.50.790">
    <property type="match status" value="1"/>
</dbReference>
<dbReference type="Gene3D" id="3.30.190.20">
    <property type="match status" value="1"/>
</dbReference>
<comment type="similarity">
    <text evidence="1">Belongs to the universal ribosomal protein uL1 family.</text>
</comment>
<evidence type="ECO:0000256" key="2">
    <source>
        <dbReference type="ARBA" id="ARBA00022980"/>
    </source>
</evidence>
<dbReference type="CDD" id="cd00403">
    <property type="entry name" value="Ribosomal_L1"/>
    <property type="match status" value="1"/>
</dbReference>
<dbReference type="AlphaFoldDB" id="A0AAJ0DBW0"/>
<keyword evidence="2" id="KW-0689">Ribosomal protein</keyword>
<feature type="region of interest" description="Disordered" evidence="4">
    <location>
        <begin position="291"/>
        <end position="314"/>
    </location>
</feature>
<dbReference type="SUPFAM" id="SSF56808">
    <property type="entry name" value="Ribosomal protein L1"/>
    <property type="match status" value="1"/>
</dbReference>
<dbReference type="InterPro" id="IPR023674">
    <property type="entry name" value="Ribosomal_uL1-like"/>
</dbReference>
<dbReference type="InterPro" id="IPR028364">
    <property type="entry name" value="Ribosomal_uL1/biogenesis"/>
</dbReference>
<evidence type="ECO:0000256" key="3">
    <source>
        <dbReference type="ARBA" id="ARBA00023274"/>
    </source>
</evidence>
<accession>A0AAJ0DBW0</accession>
<dbReference type="GO" id="GO:0005762">
    <property type="term" value="C:mitochondrial large ribosomal subunit"/>
    <property type="evidence" value="ECO:0007669"/>
    <property type="project" value="TreeGrafter"/>
</dbReference>
<dbReference type="GO" id="GO:0003735">
    <property type="term" value="F:structural constituent of ribosome"/>
    <property type="evidence" value="ECO:0007669"/>
    <property type="project" value="TreeGrafter"/>
</dbReference>
<reference evidence="5" key="1">
    <citation type="submission" date="2023-04" db="EMBL/GenBank/DDBJ databases">
        <title>Black Yeasts Isolated from many extreme environments.</title>
        <authorList>
            <person name="Coleine C."/>
            <person name="Stajich J.E."/>
            <person name="Selbmann L."/>
        </authorList>
    </citation>
    <scope>NUCLEOTIDE SEQUENCE</scope>
    <source>
        <strain evidence="5">CCFEE 5312</strain>
    </source>
</reference>
<comment type="caution">
    <text evidence="5">The sequence shown here is derived from an EMBL/GenBank/DDBJ whole genome shotgun (WGS) entry which is preliminary data.</text>
</comment>
<dbReference type="EMBL" id="JAWDJX010000028">
    <property type="protein sequence ID" value="KAK3050992.1"/>
    <property type="molecule type" value="Genomic_DNA"/>
</dbReference>
<feature type="compositionally biased region" description="Basic and acidic residues" evidence="4">
    <location>
        <begin position="299"/>
        <end position="314"/>
    </location>
</feature>
<dbReference type="InterPro" id="IPR016095">
    <property type="entry name" value="Ribosomal_uL1_3-a/b-sand"/>
</dbReference>
<dbReference type="PANTHER" id="PTHR36427:SF3">
    <property type="entry name" value="LARGE RIBOSOMAL SUBUNIT PROTEIN UL1M"/>
    <property type="match status" value="1"/>
</dbReference>
<feature type="compositionally biased region" description="Low complexity" evidence="4">
    <location>
        <begin position="47"/>
        <end position="58"/>
    </location>
</feature>